<evidence type="ECO:0000313" key="7">
    <source>
        <dbReference type="Proteomes" id="UP000887013"/>
    </source>
</evidence>
<feature type="compositionally biased region" description="Polar residues" evidence="4">
    <location>
        <begin position="1440"/>
        <end position="1456"/>
    </location>
</feature>
<evidence type="ECO:0000256" key="1">
    <source>
        <dbReference type="ARBA" id="ARBA00004613"/>
    </source>
</evidence>
<feature type="compositionally biased region" description="Polar residues" evidence="4">
    <location>
        <begin position="3280"/>
        <end position="3289"/>
    </location>
</feature>
<feature type="region of interest" description="Disordered" evidence="4">
    <location>
        <begin position="1839"/>
        <end position="1862"/>
    </location>
</feature>
<keyword evidence="7" id="KW-1185">Reference proteome</keyword>
<evidence type="ECO:0000259" key="5">
    <source>
        <dbReference type="PROSITE" id="PS50184"/>
    </source>
</evidence>
<feature type="compositionally biased region" description="Low complexity" evidence="4">
    <location>
        <begin position="2373"/>
        <end position="2387"/>
    </location>
</feature>
<feature type="domain" description="VWFC" evidence="5">
    <location>
        <begin position="1981"/>
        <end position="2044"/>
    </location>
</feature>
<dbReference type="PANTHER" id="PTHR46698">
    <property type="entry name" value="CROSSVEINLESS 2"/>
    <property type="match status" value="1"/>
</dbReference>
<feature type="region of interest" description="Disordered" evidence="4">
    <location>
        <begin position="2518"/>
        <end position="2538"/>
    </location>
</feature>
<evidence type="ECO:0000256" key="4">
    <source>
        <dbReference type="SAM" id="MobiDB-lite"/>
    </source>
</evidence>
<feature type="compositionally biased region" description="Polar residues" evidence="4">
    <location>
        <begin position="2273"/>
        <end position="2286"/>
    </location>
</feature>
<feature type="region of interest" description="Disordered" evidence="4">
    <location>
        <begin position="933"/>
        <end position="981"/>
    </location>
</feature>
<feature type="compositionally biased region" description="Basic and acidic residues" evidence="4">
    <location>
        <begin position="4380"/>
        <end position="4395"/>
    </location>
</feature>
<feature type="compositionally biased region" description="Polar residues" evidence="4">
    <location>
        <begin position="2862"/>
        <end position="2883"/>
    </location>
</feature>
<feature type="compositionally biased region" description="Basic and acidic residues" evidence="4">
    <location>
        <begin position="789"/>
        <end position="807"/>
    </location>
</feature>
<feature type="region of interest" description="Disordered" evidence="4">
    <location>
        <begin position="2338"/>
        <end position="2404"/>
    </location>
</feature>
<dbReference type="SUPFAM" id="SSF57603">
    <property type="entry name" value="FnI-like domain"/>
    <property type="match status" value="3"/>
</dbReference>
<feature type="compositionally biased region" description="Polar residues" evidence="4">
    <location>
        <begin position="1470"/>
        <end position="1479"/>
    </location>
</feature>
<feature type="compositionally biased region" description="Basic and acidic residues" evidence="4">
    <location>
        <begin position="2847"/>
        <end position="2861"/>
    </location>
</feature>
<feature type="region of interest" description="Disordered" evidence="4">
    <location>
        <begin position="4369"/>
        <end position="4431"/>
    </location>
</feature>
<dbReference type="GO" id="GO:0005576">
    <property type="term" value="C:extracellular region"/>
    <property type="evidence" value="ECO:0007669"/>
    <property type="project" value="UniProtKB-SubCell"/>
</dbReference>
<feature type="compositionally biased region" description="Low complexity" evidence="4">
    <location>
        <begin position="684"/>
        <end position="694"/>
    </location>
</feature>
<evidence type="ECO:0000256" key="2">
    <source>
        <dbReference type="ARBA" id="ARBA00022525"/>
    </source>
</evidence>
<name>A0A8X6NQS5_NEPPI</name>
<proteinExistence type="predicted"/>
<dbReference type="InterPro" id="IPR052424">
    <property type="entry name" value="Kielin_Chordin-BMP_Reg"/>
</dbReference>
<feature type="compositionally biased region" description="Polar residues" evidence="4">
    <location>
        <begin position="4413"/>
        <end position="4422"/>
    </location>
</feature>
<feature type="compositionally biased region" description="Low complexity" evidence="4">
    <location>
        <begin position="619"/>
        <end position="640"/>
    </location>
</feature>
<dbReference type="PROSITE" id="PS50184">
    <property type="entry name" value="VWFC_2"/>
    <property type="match status" value="2"/>
</dbReference>
<feature type="compositionally biased region" description="Polar residues" evidence="4">
    <location>
        <begin position="155"/>
        <end position="164"/>
    </location>
</feature>
<feature type="region of interest" description="Disordered" evidence="4">
    <location>
        <begin position="2260"/>
        <end position="2286"/>
    </location>
</feature>
<dbReference type="PANTHER" id="PTHR46698:SF3">
    <property type="entry name" value="TENECTIN ISOFORM 1-RELATED"/>
    <property type="match status" value="1"/>
</dbReference>
<feature type="domain" description="VWFC" evidence="5">
    <location>
        <begin position="4472"/>
        <end position="4533"/>
    </location>
</feature>
<accession>A0A8X6NQS5</accession>
<feature type="compositionally biased region" description="Acidic residues" evidence="4">
    <location>
        <begin position="3847"/>
        <end position="3861"/>
    </location>
</feature>
<feature type="compositionally biased region" description="Basic and acidic residues" evidence="4">
    <location>
        <begin position="2944"/>
        <end position="2957"/>
    </location>
</feature>
<feature type="compositionally biased region" description="Acidic residues" evidence="4">
    <location>
        <begin position="750"/>
        <end position="759"/>
    </location>
</feature>
<feature type="compositionally biased region" description="Basic and acidic residues" evidence="4">
    <location>
        <begin position="966"/>
        <end position="979"/>
    </location>
</feature>
<dbReference type="OrthoDB" id="6437926at2759"/>
<feature type="region of interest" description="Disordered" evidence="4">
    <location>
        <begin position="3847"/>
        <end position="3879"/>
    </location>
</feature>
<feature type="compositionally biased region" description="Basic and acidic residues" evidence="4">
    <location>
        <begin position="22"/>
        <end position="37"/>
    </location>
</feature>
<feature type="region of interest" description="Disordered" evidence="4">
    <location>
        <begin position="2168"/>
        <end position="2192"/>
    </location>
</feature>
<feature type="region of interest" description="Disordered" evidence="4">
    <location>
        <begin position="3919"/>
        <end position="3943"/>
    </location>
</feature>
<feature type="compositionally biased region" description="Low complexity" evidence="4">
    <location>
        <begin position="2922"/>
        <end position="2936"/>
    </location>
</feature>
<dbReference type="Gene3D" id="6.20.200.20">
    <property type="match status" value="1"/>
</dbReference>
<feature type="region of interest" description="Disordered" evidence="4">
    <location>
        <begin position="1"/>
        <end position="41"/>
    </location>
</feature>
<feature type="compositionally biased region" description="Basic and acidic residues" evidence="4">
    <location>
        <begin position="3862"/>
        <end position="3871"/>
    </location>
</feature>
<feature type="region of interest" description="Disordered" evidence="4">
    <location>
        <begin position="142"/>
        <end position="178"/>
    </location>
</feature>
<organism evidence="6 7">
    <name type="scientific">Nephila pilipes</name>
    <name type="common">Giant wood spider</name>
    <name type="synonym">Nephila maculata</name>
    <dbReference type="NCBI Taxonomy" id="299642"/>
    <lineage>
        <taxon>Eukaryota</taxon>
        <taxon>Metazoa</taxon>
        <taxon>Ecdysozoa</taxon>
        <taxon>Arthropoda</taxon>
        <taxon>Chelicerata</taxon>
        <taxon>Arachnida</taxon>
        <taxon>Araneae</taxon>
        <taxon>Araneomorphae</taxon>
        <taxon>Entelegynae</taxon>
        <taxon>Araneoidea</taxon>
        <taxon>Nephilidae</taxon>
        <taxon>Nephila</taxon>
    </lineage>
</organism>
<reference evidence="6" key="1">
    <citation type="submission" date="2020-08" db="EMBL/GenBank/DDBJ databases">
        <title>Multicomponent nature underlies the extraordinary mechanical properties of spider dragline silk.</title>
        <authorList>
            <person name="Kono N."/>
            <person name="Nakamura H."/>
            <person name="Mori M."/>
            <person name="Yoshida Y."/>
            <person name="Ohtoshi R."/>
            <person name="Malay A.D."/>
            <person name="Moran D.A.P."/>
            <person name="Tomita M."/>
            <person name="Numata K."/>
            <person name="Arakawa K."/>
        </authorList>
    </citation>
    <scope>NUCLEOTIDE SEQUENCE</scope>
</reference>
<dbReference type="SMART" id="SM00214">
    <property type="entry name" value="VWC"/>
    <property type="match status" value="3"/>
</dbReference>
<gene>
    <name evidence="6" type="primary">NCL1_05927</name>
    <name evidence="6" type="ORF">NPIL_649091</name>
</gene>
<feature type="compositionally biased region" description="Basic and acidic residues" evidence="4">
    <location>
        <begin position="2180"/>
        <end position="2189"/>
    </location>
</feature>
<dbReference type="Proteomes" id="UP000887013">
    <property type="component" value="Unassembled WGS sequence"/>
</dbReference>
<dbReference type="InterPro" id="IPR001007">
    <property type="entry name" value="VWF_dom"/>
</dbReference>
<feature type="region of interest" description="Disordered" evidence="4">
    <location>
        <begin position="3208"/>
        <end position="3289"/>
    </location>
</feature>
<sequence>HTDTASPATIEESTKVTPVQETKIKTEGEKTEFTTKESEDDTPIATLAIQNHTIYSTSTSTITMSDSSKVTEFTLTTLPTFKSTEVEFDIESTDQELTSKTILVSSTVEPSDLELKSTVSTTEEPIDKEVKFTFSEQTVSVSEQSETTIKDHSLTESTSKQPETLATEHISESTSVSSKPIDKLETKIDFVSVTTESTDFASESTAVDLETDTKTETKGSTVFDLSEVSDADELKTTQKTKLEDVSTPIEVTTLFIKESPTSLGPDIQKIGTTTSEEIKLTSATSLDESDITKVVTLDANETDLASEISTPEDKFSKDVFKTTPSLPEIVEPKVTTTGTSTESHIITEASEITQKETEETPGISILDRVKPTTEEDFIDLSSTLKPTTFSKEFTLGGKVTTDHDEIEEVTESPEISTIFSSVKEATKVEQTTVKKEEETQATAFTYITSPTEKPIDELSTISKLTSSSDAATESVTAIGETTLHSTIIPENEIQKLTTEHEKYSTTSKFFETSELSTLLEETEVESDETTKLDATSFDKAITSDSIDTEQTLITASPKVTTEKEESTFTLEIKDTSGEIISDDRTSVTTEQKHFTTQPVTISEKDSFTTIPAEKKEMKTSVLTTESVSSEKATTSSSVSTFQKETPETFIKDIEEETTSISTEEGDKISVLPTDAESEVTGAHETVQSLSTSTSESDEKEDTFTASTRYAETSETKDVEQKTKITESEDVDQKTKVTVTTAKTTFKTPEETTEITDAETEASKMAESTTVKVMTASDEVETPEKISTTSEERFATEKIEKLPTEGTKIEDLSTEEPTSILTSGTPDSKEIISTTKTEATHVPIREFAVTTPEAKISEDTLDAQTHFTLVTDATSKVHEIDLDATSTFSINVTEAVQDVSETTGSTAEIDAITTQTDSSDKIFVTHSALEPMTTNLFEHSEDEKSTTATSTEESELVRFTSSALDAEETKKTKPDYKDEITTPIPKDLSVLSTRSTTLESDKTTLKESSTIEIKEATVPSIASSTIISESDFTEESKLSPTTIDAIKTTEVSTSSIPSFSETSEQIKTDAFKTTIIESHRMTDTPVLSSEEDTKISEHVKVSTTKITTESEKSTSESLPSESFKEEYLTTLGYAEETITSILPKISLGITDTVTDKETFLPSDFEESKSTQENIIVTTGSTFELVDTTTQKRISETKATVPVDLDASDKEKKQTTVTETVTTPTSTEIKITHGQIFTDRETEVTSTDITSIESHFDEEHATTKEVSKPEIKLTTEILKSHDVTDEPKIASTSDFKTDTSSEISKFDQKEVSTPSVLDAETSTKLEDVLGVKEHAEKSKTTITEPFTTESKDLSKTEVTIVLEDTILSNRTFGIDSMIVAQSTTPIRDTTTESVSTVKDITTTAFSDTHGISKEISNTTDSNTHSSVDVTIFRRVTEPEVTETATKIISTDSSTLASTKTEETPHTTDSDSEGQPATVTDISETESDQSTLEEKIFKTTPSAPSEETFEDKTSPSETPIELTSTELPQEEAKLTETTQAKVTFEDLDKSTVIKESPLTESSAETTVTETVLKELSTAIDSKTTIKKEEEETHTPEILTEGISIDYSTEFTTVKTSEITDSTPKEVTEKEIKASTESLEKTTTEIHLTPEELKITDTTTQILEKSTLIKSTETSLEGEVTSLPLSTTEVSETSKTFEDKLITLDEHKTTLVTLKEKQEDTVGTDKIGFTEPTSESKTTIVMENITLSPVESHTSELPFSVDHSETSENIMKTTSPSGEIFTDKTVSFEVKIETTQESITTPFREEFDDQKKLFTDKTETSISPVLTSTKTSEISIPEVTVKDDLRTHTGEESATSQETESPQISTEFTTPVSEITVKTFATSTVSDKKEISTDITVQDVKEKHKTSPLFDDSLVTLHTGIKMTAEPIALVTESTSSTATTTAEAVTESSTFVQDKGSTTIIDELESKSTTAKETEEDTGSAEESECVVDGTFYGDGEAIVTVEPCEKCHCSSGEIVCFKIICKVPKSGCVPETVKTDECCPTSYKCPTDVDSVENATFTGSPVLTEKDLSTPIPISFMFSTTPASISATILVSKTEDGAEKKNISTQTETALTTSNEESPIILDDTEGKDNETTLKTISDISQPAVGTTEKSLDISESAFSSEITITTSESSSSTITSLSSETAHDISRVKPTESSISDFTSEKHLFDITAKSTDVDKVKDFETTATVYETPSQELSSETTFITESRQPSTFTLEAEKTTTISSVTDEKKSKETASEISMTPTSDSSISTTAVKGTIAAESKITTEEISFDTSQSESTKFFEVSTKEAGQGTTDTISVRIGTEASVSKSETDHITEKSSALDEKEKSEVTSPMPESSTFLISSASTSSTFSERDTEATEMESDVTGKETLSVTASKTTDIEKVKGADTTISVDDMSTDSKITEIVRDVTEPTVFISDSDQFSTAEDVTEGKATTSESDLFSLSSTSIIEDQKEETVTIKTGVTPDIPFKSDIKTTLSEEKTTEKKSTLSQESVPFSESTKPSIFETETDRITTASFTEDKISKTETSSVFESSTFTTLVPTTEEKSVESSTKLEIGISSKDISFETTTKSIGTNETQDIETVTSDEKVSIDKSTEVTLISHATDSSPPTFEAVNLIVTSAKADEEIKSEATSTSLESRLTTISFPVSETTLVDKKANTVEEIESESTTEPISKTTSKFLETGKNTEQTLSEDKISTESEIKKTTSIIESTESSVFKIETDSVSKASSLDDTSKIETFPVSETTLADKKSETVEEIESDSTTELLLKTTHKPVEIGKDTEKTLPESEISTDTEIKKTTLIFETTEPSVFKTETDKTSSRDEETSKIETTSQPSEKITYTTVSLSSEPTTKKSVITVGKDLESTESTLMSNITEPSRSEPDVTFTASESTISTTSSTSTLSAKEVGTTTEEKSLTETTHESVKTDKDIGITISEEKVSDAEKSELTTLILQSTEPTSFKIETDFTTELPSVEDEVTKSKTVSPILESSSSTIISIASTPQADEESTETSTTAESDVSEKEISSESITEFSDIDKIKGFETTTSTEKISAEKTAEGALASKEMSVFTQVAITSTIAPEKVEGEIKSETFTTPESKISTVSSGPESTTVDKLFKTTPQFVETDKDTEQTFPDDKISTESEIKKATLIIETTEPSVFKTETVSVTKPSSIEDEIFKTGTASQSSETSTFTTVSVSTAPTTEERDADIATEEESNISFETTKSTDIHEFQDFETTISTEKASSEKDVKGTSQSDLTVSTESTVKPVTLAVTSKIDEGIRDESTLSTITTTSISADKEEKTTEKIKPETTEKIKSEMTTELLPEITTGLLEIAKDANKTLSEEILSTEDDSKKTTSVTERIETPSTSFEEIKSNTTTLSSETVTISSDTESTFGFSPDLLKTTDSEKLDSTSTKKVELKTTMQATEETDKIKPVTTPTEISDLLKFPDATTSESEETFKTLESSTAVPVKLPKLDDVVTSTSGTTAEEFSTEKLTTILEKTSISTESKAIDEQTTTVHAEEASQSKESTEFVSVSISTDYTEAPKSGAETTTISSIGDLSTTESKITEEIKFTSPVFLSKSSVSPSTFPTKSDQSTIQSLEDSSSKDITYITSDEIGSSESVESFTETIQINQTVVSLSKERTPIFEDEHVTDARQTIKVDIPEETVPTQKLFSTTEGLQKLETTHQPKLIYRSDQTKYTDEVFNFVSTRFTDVTKEIQPIEDVVETKTQETFVSDDIEASTKFISIQTTPSFIITDKTEKHSVTGFTPTEFSVTTGEETAVTDELISSISSETLETGSKEAFTTKRPDIKSLDEVTDTDVTFENETTTEDSDAHPEDKLTSKISETATSSSLIESGTLGFTKEESHKPEIETKIPEIHLFTEVMEAESPKSVTMKPTTKLESSTPEIETETPEDKFLTDITEVEPSLSQTLKPMSTIFPEEVSTPETKTKQPEAKLLTEMTEVELPLSQTSKSTIMEPTSTERLSTTETETKIPKTELLTDIIEVEPPVKQTSKPITIGFTTELSTPETKTKVPEAKLLTEVTEITSSQSQSTSSVDIVEENVTHPTSTRVEDIPTHSPEIKYTTNDELETISGKKIITEKGETTSITEKESLSTESIMEDADTIKPKEVSEMDFSLSTTSIEGKPTLAYEITSVKEAEDISTKAIFPEDIDKSTEATAPTQFAKDNVSSQTTPTVPFISSSSFDSELSLTTKISSFTTVADIQPESVSTANASSVTNESEIEAKISTITPLIKLDLSSTISSLITTTVEELSTSLKDIKSTQIVTEEPTTTKDSEIMTTASKPITEKDTQMPLLFKTTLTPTTLTDDERKSTLFKTTYYSSSEGTEPSSKEVTTEETTEKIESSLEAEVSEQTTLKDAHLSTEQSIQTTAEKVVPPKSTEMPTKAYKAIETTPLSLMTTLPPEAENITAETEDEYLLDDGACIFEGQIYQSAEQIVRADPCEFCFCFRGDIICLQQSCPPPAPNCHRTMINGYCCPRYDCPVLVTSRNITSLTRRKGVQPIIIQRRIDKRAVRESIEVKGCQINGTFYEVGSTVSKASGPCLHCMCEEGGNMRCDPQKCKPEPPLMLKMNNSFFRTR</sequence>
<feature type="region of interest" description="Disordered" evidence="4">
    <location>
        <begin position="617"/>
        <end position="807"/>
    </location>
</feature>
<feature type="compositionally biased region" description="Polar residues" evidence="4">
    <location>
        <begin position="3921"/>
        <end position="3931"/>
    </location>
</feature>
<feature type="compositionally biased region" description="Low complexity" evidence="4">
    <location>
        <begin position="2168"/>
        <end position="2179"/>
    </location>
</feature>
<comment type="subcellular location">
    <subcellularLocation>
        <location evidence="1">Secreted</location>
    </subcellularLocation>
</comment>
<keyword evidence="3" id="KW-0732">Signal</keyword>
<feature type="compositionally biased region" description="Basic and acidic residues" evidence="4">
    <location>
        <begin position="2346"/>
        <end position="2365"/>
    </location>
</feature>
<feature type="region of interest" description="Disordered" evidence="4">
    <location>
        <begin position="3539"/>
        <end position="3560"/>
    </location>
</feature>
<keyword evidence="2" id="KW-0964">Secreted</keyword>
<comment type="caution">
    <text evidence="6">The sequence shown here is derived from an EMBL/GenBank/DDBJ whole genome shotgun (WGS) entry which is preliminary data.</text>
</comment>
<feature type="compositionally biased region" description="Low complexity" evidence="4">
    <location>
        <begin position="735"/>
        <end position="746"/>
    </location>
</feature>
<feature type="compositionally biased region" description="Polar residues" evidence="4">
    <location>
        <begin position="1848"/>
        <end position="1862"/>
    </location>
</feature>
<feature type="compositionally biased region" description="Basic and acidic residues" evidence="4">
    <location>
        <begin position="3548"/>
        <end position="3559"/>
    </location>
</feature>
<feature type="region of interest" description="Disordered" evidence="4">
    <location>
        <begin position="2844"/>
        <end position="2883"/>
    </location>
</feature>
<evidence type="ECO:0000256" key="3">
    <source>
        <dbReference type="ARBA" id="ARBA00022729"/>
    </source>
</evidence>
<feature type="compositionally biased region" description="Basic and acidic residues" evidence="4">
    <location>
        <begin position="711"/>
        <end position="734"/>
    </location>
</feature>
<feature type="non-terminal residue" evidence="6">
    <location>
        <position position="4629"/>
    </location>
</feature>
<evidence type="ECO:0000313" key="6">
    <source>
        <dbReference type="EMBL" id="GFT26948.1"/>
    </source>
</evidence>
<feature type="compositionally biased region" description="Low complexity" evidence="4">
    <location>
        <begin position="3211"/>
        <end position="3231"/>
    </location>
</feature>
<feature type="region of interest" description="Disordered" evidence="4">
    <location>
        <begin position="2922"/>
        <end position="2957"/>
    </location>
</feature>
<feature type="compositionally biased region" description="Basic and acidic residues" evidence="4">
    <location>
        <begin position="2263"/>
        <end position="2272"/>
    </location>
</feature>
<feature type="region of interest" description="Disordered" evidence="4">
    <location>
        <begin position="1440"/>
        <end position="1518"/>
    </location>
</feature>
<protein>
    <recommendedName>
        <fullName evidence="5">VWFC domain-containing protein</fullName>
    </recommendedName>
</protein>
<feature type="compositionally biased region" description="Basic and acidic residues" evidence="4">
    <location>
        <begin position="1457"/>
        <end position="1466"/>
    </location>
</feature>
<dbReference type="EMBL" id="BMAW01060613">
    <property type="protein sequence ID" value="GFT26948.1"/>
    <property type="molecule type" value="Genomic_DNA"/>
</dbReference>
<feature type="region of interest" description="Disordered" evidence="4">
    <location>
        <begin position="3031"/>
        <end position="3061"/>
    </location>
</feature>